<dbReference type="Proteomes" id="UP000499080">
    <property type="component" value="Unassembled WGS sequence"/>
</dbReference>
<organism evidence="2 3">
    <name type="scientific">Araneus ventricosus</name>
    <name type="common">Orbweaver spider</name>
    <name type="synonym">Epeira ventricosa</name>
    <dbReference type="NCBI Taxonomy" id="182803"/>
    <lineage>
        <taxon>Eukaryota</taxon>
        <taxon>Metazoa</taxon>
        <taxon>Ecdysozoa</taxon>
        <taxon>Arthropoda</taxon>
        <taxon>Chelicerata</taxon>
        <taxon>Arachnida</taxon>
        <taxon>Araneae</taxon>
        <taxon>Araneomorphae</taxon>
        <taxon>Entelegynae</taxon>
        <taxon>Araneoidea</taxon>
        <taxon>Araneidae</taxon>
        <taxon>Araneus</taxon>
    </lineage>
</organism>
<sequence>MSEENSKMQRRMSYNILPPLEHLATVRVASLVYNDAEIGRIGGRHGKKSTIYTNRISDDWKVIEKKIIEDLSPFLPSLLQIKVAKVIRPMHNEVSFWKEDHVYLLTDFGHYSPIYNSCLCWKTDGTINREQTTKKLLMNESIDPKIRFITACTYFLEVEVLALWKRIKEVHKNRIILPRTNSAVRFWMKQLKEGDTKHWWMKWRKKDDVKHWSEMIDEYFRNPSNFIEPMDIPLRISSFYNYLSWENKQKFFRYLGYYYVHSDDFRMCMKDENELQRREIFRSTPVAALLLCLRWPFRSRYIEMAEEIMSYLTARGFLDVVVAMLVSYIYDEYEDSKLFEEFWQMSPAALKNDIMFKIQGGDGTVVSSRPWGQRSLGSKRDSTKYPSYIGRAER</sequence>
<name>A0A4Y2NVX0_ARAVE</name>
<comment type="caution">
    <text evidence="2">The sequence shown here is derived from an EMBL/GenBank/DDBJ whole genome shotgun (WGS) entry which is preliminary data.</text>
</comment>
<accession>A0A4Y2NVX0</accession>
<dbReference type="AlphaFoldDB" id="A0A4Y2NVX0"/>
<reference evidence="2 3" key="1">
    <citation type="journal article" date="2019" name="Sci. Rep.">
        <title>Orb-weaving spider Araneus ventricosus genome elucidates the spidroin gene catalogue.</title>
        <authorList>
            <person name="Kono N."/>
            <person name="Nakamura H."/>
            <person name="Ohtoshi R."/>
            <person name="Moran D.A.P."/>
            <person name="Shinohara A."/>
            <person name="Yoshida Y."/>
            <person name="Fujiwara M."/>
            <person name="Mori M."/>
            <person name="Tomita M."/>
            <person name="Arakawa K."/>
        </authorList>
    </citation>
    <scope>NUCLEOTIDE SEQUENCE [LARGE SCALE GENOMIC DNA]</scope>
</reference>
<dbReference type="EMBL" id="BGPR01009815">
    <property type="protein sequence ID" value="GBN42460.1"/>
    <property type="molecule type" value="Genomic_DNA"/>
</dbReference>
<gene>
    <name evidence="2" type="ORF">AVEN_183471_1</name>
</gene>
<evidence type="ECO:0000256" key="1">
    <source>
        <dbReference type="SAM" id="MobiDB-lite"/>
    </source>
</evidence>
<protein>
    <submittedName>
        <fullName evidence="2">Uncharacterized protein</fullName>
    </submittedName>
</protein>
<proteinExistence type="predicted"/>
<evidence type="ECO:0000313" key="2">
    <source>
        <dbReference type="EMBL" id="GBN42460.1"/>
    </source>
</evidence>
<evidence type="ECO:0000313" key="3">
    <source>
        <dbReference type="Proteomes" id="UP000499080"/>
    </source>
</evidence>
<keyword evidence="3" id="KW-1185">Reference proteome</keyword>
<feature type="region of interest" description="Disordered" evidence="1">
    <location>
        <begin position="370"/>
        <end position="394"/>
    </location>
</feature>
<dbReference type="OrthoDB" id="8381323at2759"/>